<organism evidence="2 3">
    <name type="scientific">Saponaria officinalis</name>
    <name type="common">Common soapwort</name>
    <name type="synonym">Lychnis saponaria</name>
    <dbReference type="NCBI Taxonomy" id="3572"/>
    <lineage>
        <taxon>Eukaryota</taxon>
        <taxon>Viridiplantae</taxon>
        <taxon>Streptophyta</taxon>
        <taxon>Embryophyta</taxon>
        <taxon>Tracheophyta</taxon>
        <taxon>Spermatophyta</taxon>
        <taxon>Magnoliopsida</taxon>
        <taxon>eudicotyledons</taxon>
        <taxon>Gunneridae</taxon>
        <taxon>Pentapetalae</taxon>
        <taxon>Caryophyllales</taxon>
        <taxon>Caryophyllaceae</taxon>
        <taxon>Caryophylleae</taxon>
        <taxon>Saponaria</taxon>
    </lineage>
</organism>
<name>A0AAW1IPU7_SAPOF</name>
<feature type="region of interest" description="Disordered" evidence="1">
    <location>
        <begin position="300"/>
        <end position="324"/>
    </location>
</feature>
<dbReference type="Proteomes" id="UP001443914">
    <property type="component" value="Unassembled WGS sequence"/>
</dbReference>
<dbReference type="PANTHER" id="PTHR45023:SF4">
    <property type="entry name" value="GLYCINE-RICH PROTEIN-RELATED"/>
    <property type="match status" value="1"/>
</dbReference>
<dbReference type="PANTHER" id="PTHR45023">
    <property type="match status" value="1"/>
</dbReference>
<feature type="region of interest" description="Disordered" evidence="1">
    <location>
        <begin position="1"/>
        <end position="63"/>
    </location>
</feature>
<proteinExistence type="predicted"/>
<feature type="compositionally biased region" description="Polar residues" evidence="1">
    <location>
        <begin position="315"/>
        <end position="324"/>
    </location>
</feature>
<feature type="compositionally biased region" description="Low complexity" evidence="1">
    <location>
        <begin position="1"/>
        <end position="52"/>
    </location>
</feature>
<keyword evidence="3" id="KW-1185">Reference proteome</keyword>
<protein>
    <recommendedName>
        <fullName evidence="4">No apical meristem-associated C-terminal domain-containing protein</fullName>
    </recommendedName>
</protein>
<evidence type="ECO:0000256" key="1">
    <source>
        <dbReference type="SAM" id="MobiDB-lite"/>
    </source>
</evidence>
<dbReference type="EMBL" id="JBDFQZ010000009">
    <property type="protein sequence ID" value="KAK9691190.1"/>
    <property type="molecule type" value="Genomic_DNA"/>
</dbReference>
<accession>A0AAW1IPU7</accession>
<comment type="caution">
    <text evidence="2">The sequence shown here is derived from an EMBL/GenBank/DDBJ whole genome shotgun (WGS) entry which is preliminary data.</text>
</comment>
<evidence type="ECO:0008006" key="4">
    <source>
        <dbReference type="Google" id="ProtNLM"/>
    </source>
</evidence>
<reference evidence="2" key="1">
    <citation type="submission" date="2024-03" db="EMBL/GenBank/DDBJ databases">
        <title>WGS assembly of Saponaria officinalis var. Norfolk2.</title>
        <authorList>
            <person name="Jenkins J."/>
            <person name="Shu S."/>
            <person name="Grimwood J."/>
            <person name="Barry K."/>
            <person name="Goodstein D."/>
            <person name="Schmutz J."/>
            <person name="Leebens-Mack J."/>
            <person name="Osbourn A."/>
        </authorList>
    </citation>
    <scope>NUCLEOTIDE SEQUENCE [LARGE SCALE GENOMIC DNA]</scope>
    <source>
        <strain evidence="2">JIC</strain>
    </source>
</reference>
<evidence type="ECO:0000313" key="3">
    <source>
        <dbReference type="Proteomes" id="UP001443914"/>
    </source>
</evidence>
<gene>
    <name evidence="2" type="ORF">RND81_09G182100</name>
</gene>
<evidence type="ECO:0000313" key="2">
    <source>
        <dbReference type="EMBL" id="KAK9691190.1"/>
    </source>
</evidence>
<sequence length="410" mass="47694">MNPYNNNHNNMNPNTNNNMNPNTNNNMNPTYMNPYLNNNIHPSNIHPNLNNNMHHSHMQPPNNPLSYNDPSYYPNYTYSQPIRPIATSFSPYLQPIYQVRDPPQTPPSIHNSNDIEEEVDTGNEITPTSNINRCNQWSVVEDKTLISSFMRVLEDSIVGTDQAREAFWNKVKSFYDEAQEANPGVLKKRIRAMLDGRFRRISTQIMKWSSCMEVASRRKRSGMSEDDVIADARKLYKPGKFALKHAWNIMKNYEKWKIAISPYANESYESTPSRVSDNNGSDSSGKRVRLEVMATKRPEGVKAAKRNRGKKKVDGSTSGVDSNNQDEINKRLEMITQTTAREHDIQQRRFEVDEARIQLHRERMEFTERREAEMKKKSDFNALQQLLDQTHLPPELEDYKQELLQSFKRH</sequence>
<dbReference type="AlphaFoldDB" id="A0AAW1IPU7"/>